<proteinExistence type="predicted"/>
<feature type="chain" id="PRO_5045484622" evidence="1">
    <location>
        <begin position="28"/>
        <end position="357"/>
    </location>
</feature>
<name>A0ABT1X7A1_9PROT</name>
<dbReference type="InterPro" id="IPR002931">
    <property type="entry name" value="Transglutaminase-like"/>
</dbReference>
<dbReference type="InterPro" id="IPR038765">
    <property type="entry name" value="Papain-like_cys_pep_sf"/>
</dbReference>
<evidence type="ECO:0000313" key="4">
    <source>
        <dbReference type="Proteomes" id="UP001524642"/>
    </source>
</evidence>
<dbReference type="InterPro" id="IPR006311">
    <property type="entry name" value="TAT_signal"/>
</dbReference>
<evidence type="ECO:0000256" key="1">
    <source>
        <dbReference type="SAM" id="SignalP"/>
    </source>
</evidence>
<gene>
    <name evidence="3" type="ORF">NRP21_18125</name>
</gene>
<dbReference type="PROSITE" id="PS51318">
    <property type="entry name" value="TAT"/>
    <property type="match status" value="1"/>
</dbReference>
<dbReference type="EMBL" id="JANJOU010000017">
    <property type="protein sequence ID" value="MCR0983975.1"/>
    <property type="molecule type" value="Genomic_DNA"/>
</dbReference>
<keyword evidence="1" id="KW-0732">Signal</keyword>
<dbReference type="PANTHER" id="PTHR38339:SF1">
    <property type="entry name" value="TRANSGLUTAMINASE-LIKE DOMAIN-CONTAINING PROTEIN"/>
    <property type="match status" value="1"/>
</dbReference>
<accession>A0ABT1X7A1</accession>
<protein>
    <submittedName>
        <fullName evidence="3">Transglutaminase family protein</fullName>
    </submittedName>
</protein>
<dbReference type="SUPFAM" id="SSF54001">
    <property type="entry name" value="Cysteine proteinases"/>
    <property type="match status" value="1"/>
</dbReference>
<dbReference type="RefSeq" id="WP_257717634.1">
    <property type="nucleotide sequence ID" value="NZ_JANJOU010000017.1"/>
</dbReference>
<dbReference type="Pfam" id="PF01841">
    <property type="entry name" value="Transglut_core"/>
    <property type="match status" value="1"/>
</dbReference>
<sequence length="357" mass="38892">MNTISNPFPRRALLAGAAGLPLLPALARGQARPADTLPAGWRRFELRTEVTVETGDEPAILWLPLAQTAGSYQQAAEPVIATNGRAERVRDARYGAEMLRITWPTPREQRVVVTQAVATRARGAEAAALNGAERALWTAPTESVPTDGIVAETAQRITAGLRTDEAKLRALYDWVVENTFRNGSTRGCGTGDIKVMLETGWLGGKCADINALMTGLARSCGIPARDVYGIRVAPSENSRSLGTGSPDITRAQHCRTEMYVSGRWVPVDPADIRKIVLEENLPVESDHVRRQRERLFGNWEMNWVGYNSATNVALPGAPRAMDSNFLMYPCAMTAKGEQDCLDPASFRYAISSREIGA</sequence>
<reference evidence="3 4" key="1">
    <citation type="submission" date="2022-06" db="EMBL/GenBank/DDBJ databases">
        <title>Roseomonas CN29.</title>
        <authorList>
            <person name="Cheng Y."/>
            <person name="He X."/>
        </authorList>
    </citation>
    <scope>NUCLEOTIDE SEQUENCE [LARGE SCALE GENOMIC DNA]</scope>
    <source>
        <strain evidence="3 4">CN29</strain>
    </source>
</reference>
<dbReference type="Proteomes" id="UP001524642">
    <property type="component" value="Unassembled WGS sequence"/>
</dbReference>
<keyword evidence="4" id="KW-1185">Reference proteome</keyword>
<dbReference type="SMART" id="SM00460">
    <property type="entry name" value="TGc"/>
    <property type="match status" value="1"/>
</dbReference>
<dbReference type="Gene3D" id="3.10.620.30">
    <property type="match status" value="1"/>
</dbReference>
<feature type="domain" description="Transglutaminase-like" evidence="2">
    <location>
        <begin position="198"/>
        <end position="271"/>
    </location>
</feature>
<evidence type="ECO:0000259" key="2">
    <source>
        <dbReference type="SMART" id="SM00460"/>
    </source>
</evidence>
<organism evidence="3 4">
    <name type="scientific">Roseomonas populi</name>
    <dbReference type="NCBI Taxonomy" id="3121582"/>
    <lineage>
        <taxon>Bacteria</taxon>
        <taxon>Pseudomonadati</taxon>
        <taxon>Pseudomonadota</taxon>
        <taxon>Alphaproteobacteria</taxon>
        <taxon>Acetobacterales</taxon>
        <taxon>Roseomonadaceae</taxon>
        <taxon>Roseomonas</taxon>
    </lineage>
</organism>
<feature type="signal peptide" evidence="1">
    <location>
        <begin position="1"/>
        <end position="27"/>
    </location>
</feature>
<evidence type="ECO:0000313" key="3">
    <source>
        <dbReference type="EMBL" id="MCR0983975.1"/>
    </source>
</evidence>
<comment type="caution">
    <text evidence="3">The sequence shown here is derived from an EMBL/GenBank/DDBJ whole genome shotgun (WGS) entry which is preliminary data.</text>
</comment>
<dbReference type="PANTHER" id="PTHR38339">
    <property type="entry name" value="TRANSGLUTAMINASE DOMAIN PROTEIN"/>
    <property type="match status" value="1"/>
</dbReference>